<proteinExistence type="inferred from homology"/>
<comment type="caution">
    <text evidence="8">The sequence shown here is derived from an EMBL/GenBank/DDBJ whole genome shotgun (WGS) entry which is preliminary data.</text>
</comment>
<keyword evidence="4" id="KW-0274">FAD</keyword>
<dbReference type="PIRSF" id="PIRSF016578">
    <property type="entry name" value="HsaA"/>
    <property type="match status" value="1"/>
</dbReference>
<keyword evidence="3" id="KW-0285">Flavoprotein</keyword>
<name>A0ABT3CI76_9MYCO</name>
<keyword evidence="9" id="KW-1185">Reference proteome</keyword>
<dbReference type="RefSeq" id="WP_264070380.1">
    <property type="nucleotide sequence ID" value="NZ_JACKTY010000040.1"/>
</dbReference>
<dbReference type="Pfam" id="PF02771">
    <property type="entry name" value="Acyl-CoA_dh_N"/>
    <property type="match status" value="1"/>
</dbReference>
<dbReference type="InterPro" id="IPR009100">
    <property type="entry name" value="AcylCoA_DH/oxidase_NM_dom_sf"/>
</dbReference>
<evidence type="ECO:0000313" key="9">
    <source>
        <dbReference type="Proteomes" id="UP001526201"/>
    </source>
</evidence>
<dbReference type="SUPFAM" id="SSF47203">
    <property type="entry name" value="Acyl-CoA dehydrogenase C-terminal domain-like"/>
    <property type="match status" value="1"/>
</dbReference>
<keyword evidence="5" id="KW-0560">Oxidoreductase</keyword>
<evidence type="ECO:0000256" key="2">
    <source>
        <dbReference type="ARBA" id="ARBA00009347"/>
    </source>
</evidence>
<protein>
    <submittedName>
        <fullName evidence="8">Acyl-CoA/acyl-ACP dehydrogenase</fullName>
    </submittedName>
</protein>
<comment type="cofactor">
    <cofactor evidence="1">
        <name>FAD</name>
        <dbReference type="ChEBI" id="CHEBI:57692"/>
    </cofactor>
</comment>
<dbReference type="Proteomes" id="UP001526201">
    <property type="component" value="Unassembled WGS sequence"/>
</dbReference>
<feature type="domain" description="Acyl-CoA dehydrogenase/oxidase N-terminal" evidence="7">
    <location>
        <begin position="15"/>
        <end position="83"/>
    </location>
</feature>
<evidence type="ECO:0000313" key="8">
    <source>
        <dbReference type="EMBL" id="MCV7229178.1"/>
    </source>
</evidence>
<dbReference type="SUPFAM" id="SSF56645">
    <property type="entry name" value="Acyl-CoA dehydrogenase NM domain-like"/>
    <property type="match status" value="1"/>
</dbReference>
<dbReference type="EMBL" id="JACKTY010000040">
    <property type="protein sequence ID" value="MCV7229178.1"/>
    <property type="molecule type" value="Genomic_DNA"/>
</dbReference>
<evidence type="ECO:0000259" key="7">
    <source>
        <dbReference type="Pfam" id="PF02771"/>
    </source>
</evidence>
<comment type="similarity">
    <text evidence="2">Belongs to the acyl-CoA dehydrogenase family.</text>
</comment>
<evidence type="ECO:0000259" key="6">
    <source>
        <dbReference type="Pfam" id="PF00441"/>
    </source>
</evidence>
<dbReference type="PANTHER" id="PTHR43884:SF20">
    <property type="entry name" value="ACYL-COA DEHYDROGENASE FADE28"/>
    <property type="match status" value="1"/>
</dbReference>
<feature type="domain" description="Acyl-CoA dehydrogenase/oxidase C-terminal" evidence="6">
    <location>
        <begin position="213"/>
        <end position="349"/>
    </location>
</feature>
<dbReference type="InterPro" id="IPR037069">
    <property type="entry name" value="AcylCoA_DH/ox_N_sf"/>
</dbReference>
<evidence type="ECO:0000256" key="1">
    <source>
        <dbReference type="ARBA" id="ARBA00001974"/>
    </source>
</evidence>
<evidence type="ECO:0000256" key="5">
    <source>
        <dbReference type="ARBA" id="ARBA00023002"/>
    </source>
</evidence>
<dbReference type="Pfam" id="PF00441">
    <property type="entry name" value="Acyl-CoA_dh_1"/>
    <property type="match status" value="1"/>
</dbReference>
<accession>A0ABT3CI76</accession>
<dbReference type="Gene3D" id="1.20.140.10">
    <property type="entry name" value="Butyryl-CoA Dehydrogenase, subunit A, domain 3"/>
    <property type="match status" value="1"/>
</dbReference>
<evidence type="ECO:0000256" key="4">
    <source>
        <dbReference type="ARBA" id="ARBA00022827"/>
    </source>
</evidence>
<dbReference type="PANTHER" id="PTHR43884">
    <property type="entry name" value="ACYL-COA DEHYDROGENASE"/>
    <property type="match status" value="1"/>
</dbReference>
<dbReference type="Gene3D" id="1.10.540.10">
    <property type="entry name" value="Acyl-CoA dehydrogenase/oxidase, N-terminal domain"/>
    <property type="match status" value="1"/>
</dbReference>
<evidence type="ECO:0000256" key="3">
    <source>
        <dbReference type="ARBA" id="ARBA00022630"/>
    </source>
</evidence>
<dbReference type="InterPro" id="IPR036250">
    <property type="entry name" value="AcylCo_DH-like_C"/>
</dbReference>
<sequence length="351" mass="36067">MAGESSEFGELHDELRAVAVDLLAKGDAGSHVAWPVLAQLGWTGLEVPDTLGGAGATFAEVAVILEQLGRAAASTSYVGGAVLGVSALNLLQPTVFRDELLEQVAVGTARLAVVVDPGFEITTSAGGLKLSGRAEFVPDAGEAERLLLLAGDPSGIPVIVAADVAELDVTAQPVLDDTRSFAAVAAADVSVTESSVWAFEGDAHTAVGALTDRAALAIACDSLGLSEAMLAATVSYTAVRQQFGRPIGSFQAVKHACAAMMVQIAMSRQLVGAAVDAVTDGRPDAGTAVSMAKSYACSAAVEVVGKAMQLHGGIGYTWESGVHVYLKRAALNRALFGSPAAHRRRLAQRYR</sequence>
<dbReference type="InterPro" id="IPR013786">
    <property type="entry name" value="AcylCoA_DH/ox_N"/>
</dbReference>
<reference evidence="8 9" key="1">
    <citation type="journal article" date="2022" name="BMC Genomics">
        <title>Comparative genome analysis of mycobacteria focusing on tRNA and non-coding RNA.</title>
        <authorList>
            <person name="Behra P.R.K."/>
            <person name="Pettersson B.M.F."/>
            <person name="Ramesh M."/>
            <person name="Das S."/>
            <person name="Dasgupta S."/>
            <person name="Kirsebom L.A."/>
        </authorList>
    </citation>
    <scope>NUCLEOTIDE SEQUENCE [LARGE SCALE GENOMIC DNA]</scope>
    <source>
        <strain evidence="8 9">DSM 44078</strain>
    </source>
</reference>
<gene>
    <name evidence="8" type="ORF">H7J73_24510</name>
</gene>
<dbReference type="InterPro" id="IPR009075">
    <property type="entry name" value="AcylCo_DH/oxidase_C"/>
</dbReference>
<organism evidence="8 9">
    <name type="scientific">Mycolicibacterium komossense</name>
    <dbReference type="NCBI Taxonomy" id="1779"/>
    <lineage>
        <taxon>Bacteria</taxon>
        <taxon>Bacillati</taxon>
        <taxon>Actinomycetota</taxon>
        <taxon>Actinomycetes</taxon>
        <taxon>Mycobacteriales</taxon>
        <taxon>Mycobacteriaceae</taxon>
        <taxon>Mycolicibacterium</taxon>
    </lineage>
</organism>